<evidence type="ECO:0000313" key="1">
    <source>
        <dbReference type="EMBL" id="MPM15436.1"/>
    </source>
</evidence>
<reference evidence="1" key="1">
    <citation type="submission" date="2019-08" db="EMBL/GenBank/DDBJ databases">
        <authorList>
            <person name="Kucharzyk K."/>
            <person name="Murdoch R.W."/>
            <person name="Higgins S."/>
            <person name="Loffler F."/>
        </authorList>
    </citation>
    <scope>NUCLEOTIDE SEQUENCE</scope>
</reference>
<protein>
    <recommendedName>
        <fullName evidence="2">Outer membrane protein beta-barrel domain-containing protein</fullName>
    </recommendedName>
</protein>
<dbReference type="AlphaFoldDB" id="A0A644XGS2"/>
<evidence type="ECO:0008006" key="2">
    <source>
        <dbReference type="Google" id="ProtNLM"/>
    </source>
</evidence>
<gene>
    <name evidence="1" type="ORF">SDC9_61807</name>
</gene>
<name>A0A644XGS2_9ZZZZ</name>
<proteinExistence type="predicted"/>
<organism evidence="1">
    <name type="scientific">bioreactor metagenome</name>
    <dbReference type="NCBI Taxonomy" id="1076179"/>
    <lineage>
        <taxon>unclassified sequences</taxon>
        <taxon>metagenomes</taxon>
        <taxon>ecological metagenomes</taxon>
    </lineage>
</organism>
<comment type="caution">
    <text evidence="1">The sequence shown here is derived from an EMBL/GenBank/DDBJ whole genome shotgun (WGS) entry which is preliminary data.</text>
</comment>
<dbReference type="EMBL" id="VSSQ01002443">
    <property type="protein sequence ID" value="MPM15436.1"/>
    <property type="molecule type" value="Genomic_DNA"/>
</dbReference>
<sequence length="155" mass="17243">MKHARTTLVIILLLGSFSLWARPYAGVSQSLMSTGVEVGMLSRTFEQNLALSLPTTQPSFKTPSVETTMLYRLAHLSPVMIGLGLKARIGWESDVGYELGLGFALSLSYEFLFSRGIVFVEGSYLPWITAQGTAVDPVVQDMVRQYVRFGYRHVF</sequence>
<accession>A0A644XGS2</accession>